<organism evidence="4 5">
    <name type="scientific">Flavobacterium piscisymbiosum</name>
    <dbReference type="NCBI Taxonomy" id="2893753"/>
    <lineage>
        <taxon>Bacteria</taxon>
        <taxon>Pseudomonadati</taxon>
        <taxon>Bacteroidota</taxon>
        <taxon>Flavobacteriia</taxon>
        <taxon>Flavobacteriales</taxon>
        <taxon>Flavobacteriaceae</taxon>
        <taxon>Flavobacterium</taxon>
    </lineage>
</organism>
<sequence>MKLVIDVRMINASGIGTYLKNILPEIIIAFDEVVVMGNKKEILEFEWSKQVDIIQFNSKIYSIKEQFLYPFIIPKCDVFWCPHFNFPILPVRATKKTVTIHDVNHLTGVSPISKIKKQYAYLLFKNAVRKADIIFTVSEFSKTELIKYTSAKSEKIKVVYCGINSSLFEEEKNNENLKLPQDYILYVGNIKPHKNLIVLLKAYNTFSNEFKSQFKLLIVGKKEGFITKDNSIDTYIKKNNLEKFLIFSGYVSDSDLPFYYQKASLFVFPSLYEGFGLPILEALAAKTLVISSNAASLQEIGGDAVIYFNPRNAAELSKKIKECLESKVIDEAKKQKRRIQLDKFTWEKSIKNHLEGFGKILNLPNTQ</sequence>
<name>A0ABS8MAC4_9FLAO</name>
<evidence type="ECO:0000259" key="3">
    <source>
        <dbReference type="Pfam" id="PF13439"/>
    </source>
</evidence>
<reference evidence="4" key="1">
    <citation type="submission" date="2021-11" db="EMBL/GenBank/DDBJ databases">
        <title>Description of novel Flavobacterium species.</title>
        <authorList>
            <person name="Saticioglu I.B."/>
            <person name="Ay H."/>
            <person name="Altun S."/>
            <person name="Duman M."/>
        </authorList>
    </citation>
    <scope>NUCLEOTIDE SEQUENCE</scope>
    <source>
        <strain evidence="4">F-30</strain>
    </source>
</reference>
<keyword evidence="5" id="KW-1185">Reference proteome</keyword>
<evidence type="ECO:0000256" key="1">
    <source>
        <dbReference type="ARBA" id="ARBA00022679"/>
    </source>
</evidence>
<evidence type="ECO:0000259" key="2">
    <source>
        <dbReference type="Pfam" id="PF00534"/>
    </source>
</evidence>
<keyword evidence="1" id="KW-0808">Transferase</keyword>
<dbReference type="InterPro" id="IPR001296">
    <property type="entry name" value="Glyco_trans_1"/>
</dbReference>
<feature type="domain" description="Glycosyl transferase family 1" evidence="2">
    <location>
        <begin position="169"/>
        <end position="335"/>
    </location>
</feature>
<dbReference type="Gene3D" id="3.40.50.2000">
    <property type="entry name" value="Glycogen Phosphorylase B"/>
    <property type="match status" value="2"/>
</dbReference>
<dbReference type="EMBL" id="JAJJMM010000001">
    <property type="protein sequence ID" value="MCC9062472.1"/>
    <property type="molecule type" value="Genomic_DNA"/>
</dbReference>
<feature type="domain" description="Glycosyltransferase subfamily 4-like N-terminal" evidence="3">
    <location>
        <begin position="75"/>
        <end position="165"/>
    </location>
</feature>
<comment type="caution">
    <text evidence="4">The sequence shown here is derived from an EMBL/GenBank/DDBJ whole genome shotgun (WGS) entry which is preliminary data.</text>
</comment>
<proteinExistence type="predicted"/>
<dbReference type="RefSeq" id="WP_230034096.1">
    <property type="nucleotide sequence ID" value="NZ_JAJJMM010000001.1"/>
</dbReference>
<dbReference type="CDD" id="cd03809">
    <property type="entry name" value="GT4_MtfB-like"/>
    <property type="match status" value="1"/>
</dbReference>
<protein>
    <submittedName>
        <fullName evidence="4">Glycosyltransferase family 4 protein</fullName>
    </submittedName>
</protein>
<dbReference type="Proteomes" id="UP001430679">
    <property type="component" value="Unassembled WGS sequence"/>
</dbReference>
<accession>A0ABS8MAC4</accession>
<dbReference type="PANTHER" id="PTHR46401">
    <property type="entry name" value="GLYCOSYLTRANSFERASE WBBK-RELATED"/>
    <property type="match status" value="1"/>
</dbReference>
<gene>
    <name evidence="4" type="ORF">LNP81_05645</name>
</gene>
<dbReference type="Pfam" id="PF13439">
    <property type="entry name" value="Glyco_transf_4"/>
    <property type="match status" value="1"/>
</dbReference>
<dbReference type="PANTHER" id="PTHR46401:SF2">
    <property type="entry name" value="GLYCOSYLTRANSFERASE WBBK-RELATED"/>
    <property type="match status" value="1"/>
</dbReference>
<evidence type="ECO:0000313" key="4">
    <source>
        <dbReference type="EMBL" id="MCC9062472.1"/>
    </source>
</evidence>
<evidence type="ECO:0000313" key="5">
    <source>
        <dbReference type="Proteomes" id="UP001430679"/>
    </source>
</evidence>
<dbReference type="InterPro" id="IPR028098">
    <property type="entry name" value="Glyco_trans_4-like_N"/>
</dbReference>
<dbReference type="SUPFAM" id="SSF53756">
    <property type="entry name" value="UDP-Glycosyltransferase/glycogen phosphorylase"/>
    <property type="match status" value="1"/>
</dbReference>
<dbReference type="Pfam" id="PF00534">
    <property type="entry name" value="Glycos_transf_1"/>
    <property type="match status" value="1"/>
</dbReference>